<dbReference type="RefSeq" id="WP_011605134.1">
    <property type="nucleotide sequence ID" value="NC_008278.1"/>
</dbReference>
<keyword evidence="3" id="KW-1185">Reference proteome</keyword>
<evidence type="ECO:0000259" key="1">
    <source>
        <dbReference type="Pfam" id="PF13460"/>
    </source>
</evidence>
<dbReference type="eggNOG" id="COG0702">
    <property type="taxonomic scope" value="Bacteria"/>
</dbReference>
<dbReference type="CDD" id="cd05244">
    <property type="entry name" value="BVR-B_like_SDR_a"/>
    <property type="match status" value="1"/>
</dbReference>
<dbReference type="Proteomes" id="UP000000657">
    <property type="component" value="Chromosome"/>
</dbReference>
<dbReference type="OrthoDB" id="3763081at2"/>
<dbReference type="HOGENOM" id="CLU_025711_4_5_11"/>
<organism evidence="2 3">
    <name type="scientific">Frankia alni (strain DSM 45986 / CECT 9034 / ACN14a)</name>
    <dbReference type="NCBI Taxonomy" id="326424"/>
    <lineage>
        <taxon>Bacteria</taxon>
        <taxon>Bacillati</taxon>
        <taxon>Actinomycetota</taxon>
        <taxon>Actinomycetes</taxon>
        <taxon>Frankiales</taxon>
        <taxon>Frankiaceae</taxon>
        <taxon>Frankia</taxon>
    </lineage>
</organism>
<name>Q0RIM2_FRAAA</name>
<gene>
    <name evidence="2" type="ordered locus">FRAAL4004</name>
</gene>
<dbReference type="InterPro" id="IPR016040">
    <property type="entry name" value="NAD(P)-bd_dom"/>
</dbReference>
<dbReference type="EMBL" id="CT573213">
    <property type="protein sequence ID" value="CAJ62646.1"/>
    <property type="molecule type" value="Genomic_DNA"/>
</dbReference>
<sequence>MHLAVFGGTGHTGRHLLEQALAQGHTVTALARDPRGLATHERLRPVAGDVRDAAVVKQVIAGSDAVLSALGQRRWGSTVCTDGMRTILPAMQDHGVERLIAVSGYGVADSRHRNLYVAIARVAIRSLMRDKEGMEDLIRASATTWTIVRPALLTGGPRTGRYRTGTDLRLTITSRISYADVADFMLAHLTRDDYACRAAAITS</sequence>
<evidence type="ECO:0000313" key="2">
    <source>
        <dbReference type="EMBL" id="CAJ62646.1"/>
    </source>
</evidence>
<dbReference type="SUPFAM" id="SSF51735">
    <property type="entry name" value="NAD(P)-binding Rossmann-fold domains"/>
    <property type="match status" value="1"/>
</dbReference>
<dbReference type="GO" id="GO:0042602">
    <property type="term" value="F:riboflavin reductase (NADPH) activity"/>
    <property type="evidence" value="ECO:0007669"/>
    <property type="project" value="TreeGrafter"/>
</dbReference>
<dbReference type="STRING" id="326424.FRAAL4004"/>
<reference evidence="2 3" key="1">
    <citation type="journal article" date="2007" name="Genome Res.">
        <title>Genome characteristics of facultatively symbiotic Frankia sp. strains reflect host range and host plant biogeography.</title>
        <authorList>
            <person name="Normand P."/>
            <person name="Lapierre P."/>
            <person name="Tisa L.S."/>
            <person name="Gogarten J.P."/>
            <person name="Alloisio N."/>
            <person name="Bagnarol E."/>
            <person name="Bassi C.A."/>
            <person name="Berry A.M."/>
            <person name="Bickhart D.M."/>
            <person name="Choisne N."/>
            <person name="Couloux A."/>
            <person name="Cournoyer B."/>
            <person name="Cruveiller S."/>
            <person name="Daubin V."/>
            <person name="Demange N."/>
            <person name="Francino M.P."/>
            <person name="Goltsman E."/>
            <person name="Huang Y."/>
            <person name="Kopp O.R."/>
            <person name="Labarre L."/>
            <person name="Lapidus A."/>
            <person name="Lavire C."/>
            <person name="Marechal J."/>
            <person name="Martinez M."/>
            <person name="Mastronunzio J.E."/>
            <person name="Mullin B.C."/>
            <person name="Niemann J."/>
            <person name="Pujic P."/>
            <person name="Rawnsley T."/>
            <person name="Rouy Z."/>
            <person name="Schenowitz C."/>
            <person name="Sellstedt A."/>
            <person name="Tavares F."/>
            <person name="Tomkins J.P."/>
            <person name="Vallenet D."/>
            <person name="Valverde C."/>
            <person name="Wall L.G."/>
            <person name="Wang Y."/>
            <person name="Medigue C."/>
            <person name="Benson D.R."/>
        </authorList>
    </citation>
    <scope>NUCLEOTIDE SEQUENCE [LARGE SCALE GENOMIC DNA]</scope>
    <source>
        <strain evidence="3">DSM 45986 / CECT 9034 / ACN14a</strain>
    </source>
</reference>
<accession>Q0RIM2</accession>
<dbReference type="KEGG" id="fal:FRAAL4004"/>
<dbReference type="InterPro" id="IPR036291">
    <property type="entry name" value="NAD(P)-bd_dom_sf"/>
</dbReference>
<dbReference type="Pfam" id="PF13460">
    <property type="entry name" value="NAD_binding_10"/>
    <property type="match status" value="1"/>
</dbReference>
<dbReference type="PANTHER" id="PTHR43355:SF2">
    <property type="entry name" value="FLAVIN REDUCTASE (NADPH)"/>
    <property type="match status" value="1"/>
</dbReference>
<dbReference type="PANTHER" id="PTHR43355">
    <property type="entry name" value="FLAVIN REDUCTASE (NADPH)"/>
    <property type="match status" value="1"/>
</dbReference>
<proteinExistence type="predicted"/>
<dbReference type="InterPro" id="IPR051606">
    <property type="entry name" value="Polyketide_Oxido-like"/>
</dbReference>
<dbReference type="GO" id="GO:0004074">
    <property type="term" value="F:biliverdin reductase [NAD(P)H] activity"/>
    <property type="evidence" value="ECO:0007669"/>
    <property type="project" value="TreeGrafter"/>
</dbReference>
<dbReference type="Gene3D" id="3.40.50.720">
    <property type="entry name" value="NAD(P)-binding Rossmann-like Domain"/>
    <property type="match status" value="1"/>
</dbReference>
<feature type="domain" description="NAD(P)-binding" evidence="1">
    <location>
        <begin position="7"/>
        <end position="190"/>
    </location>
</feature>
<protein>
    <submittedName>
        <fullName evidence="2">Nucleoside-diphosphate-sugar epimerases</fullName>
    </submittedName>
</protein>
<dbReference type="AlphaFoldDB" id="Q0RIM2"/>
<evidence type="ECO:0000313" key="3">
    <source>
        <dbReference type="Proteomes" id="UP000000657"/>
    </source>
</evidence>